<dbReference type="GO" id="GO:0102522">
    <property type="term" value="F:tRNA 4-demethylwyosine alpha-amino-alpha-carboxypropyltransferase activity"/>
    <property type="evidence" value="ECO:0007669"/>
    <property type="project" value="UniProtKB-EC"/>
</dbReference>
<evidence type="ECO:0000256" key="1">
    <source>
        <dbReference type="ARBA" id="ARBA00004797"/>
    </source>
</evidence>
<sequence length="1033" mass="113139">MAFDASKREILHKLQQVIDKSPKGSVDAPIVDMIERLNAHPDFVTCSSCSGRIAVFCGVAQSEDEDSHLITKGGKWLVSSHAPVSFEEFHDSVLADPAILQGLVIFKHEPFIMHVQCRDENAARVLLQCGLACGFRESGIVLGNKRTMVAIRTTANAMEIPIAHQGKLMVDTAYLKWILDIANEKFHANRVKTDKLFAAMLTTLFQPTATNLTSIAAGSMPSLSVSRVGHASVIRENRVFIIGGQGPTATNTGRLSDLVLLDTVSNQLSLSMPLTLPARMYHSAVSHPIHRDAVVVFGGRASPSKAFGELWLVNSNGESVQLEAAGSAPDARWSHTSVLVGNKMIVFGGRNASHVFNDVYILSFESTPPTWRAVGSVDLGRFRHAAVAVQKQVFVFGGYQNLDSSHEIDMNSCQVFDTVTETWSTQTLKGDVPSPRASAAVCVIEEQHVVLTGGSSSTAQCHQDIYTLDLRTRTWKSRPALDLDAMLVNHTLAYDSTKKTIFVLGGGCQCFGFGAIYSPTYAITVESKAVETMPTHHQVATSTKKASNQDQLVVVIPKPQVKATKTLLESLQFYDKSRRIQPLDGKANGQYFTVPVFDNIKAQVPPALKEYSITPVQLATAPPSHEDEVTSIAQPDAAVQPEDGAANLENVESPKIDEPLFAVVVGKDQVKTIKTHLELLSLYDKSRRIHPRDSDGLFAVPVLTSSFPLSDPIIGELEVILNTSCEVKPVLNPAVVVLDLLKSFATRHDLASVPTKIEFVADVLVLPKNTCLEPAWNSEDATQLWQDVCEKSPISVKRIARSADVDLSEKRQSHVELLYVHPSFVVPTRGVGWVEVRENGLKYAWDIQKVMFSSGNVTEKARMAKIGCAGETIVDMYAGIGYYVIPFLVHGKAAHVHALEWNPDSVDALRYNLERNRVSSRCTVYPGDNRISGPTLGAIADRVNLGLLPKSEHGWPVAVQVLKPSGGWLHVHENVAVEDITAWQEHVVKSIQELGRSIGKHWKVECAHLERVKSYAPKVYHLVADIHCTPLET</sequence>
<accession>A0A6G0WNH0</accession>
<comment type="pathway">
    <text evidence="1">tRNA modification; wybutosine-tRNA(Phe) biosynthesis.</text>
</comment>
<name>A0A6G0WNH0_9STRA</name>
<protein>
    <recommendedName>
        <fullName evidence="11">tRNA wybutosine-synthesizing protein 3</fullName>
        <ecNumber evidence="3">2.1.1.282</ecNumber>
        <ecNumber evidence="2">2.5.1.114</ecNumber>
    </recommendedName>
</protein>
<dbReference type="GO" id="GO:0031591">
    <property type="term" value="P:wybutosine biosynthetic process"/>
    <property type="evidence" value="ECO:0007669"/>
    <property type="project" value="TreeGrafter"/>
</dbReference>
<evidence type="ECO:0000256" key="9">
    <source>
        <dbReference type="ARBA" id="ARBA00049400"/>
    </source>
</evidence>
<evidence type="ECO:0000313" key="14">
    <source>
        <dbReference type="Proteomes" id="UP000481153"/>
    </source>
</evidence>
<dbReference type="EC" id="2.1.1.282" evidence="3"/>
<evidence type="ECO:0000259" key="12">
    <source>
        <dbReference type="PROSITE" id="PS51684"/>
    </source>
</evidence>
<dbReference type="FunFam" id="3.30.1960.10:FF:000003">
    <property type="entry name" value="tRNA methyltransferase"/>
    <property type="match status" value="1"/>
</dbReference>
<dbReference type="SMART" id="SM00612">
    <property type="entry name" value="Kelch"/>
    <property type="match status" value="2"/>
</dbReference>
<evidence type="ECO:0000313" key="13">
    <source>
        <dbReference type="EMBL" id="KAF0728889.1"/>
    </source>
</evidence>
<dbReference type="GO" id="GO:0005737">
    <property type="term" value="C:cytoplasm"/>
    <property type="evidence" value="ECO:0007669"/>
    <property type="project" value="TreeGrafter"/>
</dbReference>
<evidence type="ECO:0000256" key="7">
    <source>
        <dbReference type="ARBA" id="ARBA00022694"/>
    </source>
</evidence>
<dbReference type="InterPro" id="IPR029063">
    <property type="entry name" value="SAM-dependent_MTases_sf"/>
</dbReference>
<keyword evidence="14" id="KW-1185">Reference proteome</keyword>
<dbReference type="EMBL" id="VJMJ01000172">
    <property type="protein sequence ID" value="KAF0728889.1"/>
    <property type="molecule type" value="Genomic_DNA"/>
</dbReference>
<reference evidence="13 14" key="1">
    <citation type="submission" date="2019-07" db="EMBL/GenBank/DDBJ databases">
        <title>Genomics analysis of Aphanomyces spp. identifies a new class of oomycete effector associated with host adaptation.</title>
        <authorList>
            <person name="Gaulin E."/>
        </authorList>
    </citation>
    <scope>NUCLEOTIDE SEQUENCE [LARGE SCALE GENOMIC DNA]</scope>
    <source>
        <strain evidence="13 14">ATCC 201684</strain>
    </source>
</reference>
<dbReference type="InterPro" id="IPR006652">
    <property type="entry name" value="Kelch_1"/>
</dbReference>
<dbReference type="AlphaFoldDB" id="A0A6G0WNH0"/>
<dbReference type="InterPro" id="IPR015915">
    <property type="entry name" value="Kelch-typ_b-propeller"/>
</dbReference>
<evidence type="ECO:0000256" key="5">
    <source>
        <dbReference type="ARBA" id="ARBA00022679"/>
    </source>
</evidence>
<comment type="catalytic activity">
    <reaction evidence="9">
        <text>4-demethylwyosine(37) in tRNA(Phe) + S-adenosyl-L-methionine = 4-demethyl-7-[(3S)-3-amino-3-carboxypropyl]wyosine(37) in tRNA(Phe) + S-methyl-5'-thioadenosine + H(+)</text>
        <dbReference type="Rhea" id="RHEA:36355"/>
        <dbReference type="Rhea" id="RHEA-COMP:10164"/>
        <dbReference type="Rhea" id="RHEA-COMP:10378"/>
        <dbReference type="ChEBI" id="CHEBI:15378"/>
        <dbReference type="ChEBI" id="CHEBI:17509"/>
        <dbReference type="ChEBI" id="CHEBI:59789"/>
        <dbReference type="ChEBI" id="CHEBI:64315"/>
        <dbReference type="ChEBI" id="CHEBI:73550"/>
        <dbReference type="EC" id="2.5.1.114"/>
    </reaction>
</comment>
<proteinExistence type="predicted"/>
<feature type="domain" description="SAM-dependent methyltransferase TRM5/TYW2-type" evidence="12">
    <location>
        <begin position="757"/>
        <end position="1030"/>
    </location>
</feature>
<dbReference type="Pfam" id="PF24681">
    <property type="entry name" value="Kelch_KLHDC2_KLHL20_DRC7"/>
    <property type="match status" value="2"/>
</dbReference>
<dbReference type="CDD" id="cd02440">
    <property type="entry name" value="AdoMet_MTases"/>
    <property type="match status" value="1"/>
</dbReference>
<comment type="caution">
    <text evidence="13">The sequence shown here is derived from an EMBL/GenBank/DDBJ whole genome shotgun (WGS) entry which is preliminary data.</text>
</comment>
<dbReference type="InterPro" id="IPR030382">
    <property type="entry name" value="MeTrfase_TRM5/TYW2"/>
</dbReference>
<keyword evidence="5" id="KW-0808">Transferase</keyword>
<dbReference type="InterPro" id="IPR011043">
    <property type="entry name" value="Gal_Oxase/kelch_b-propeller"/>
</dbReference>
<dbReference type="Pfam" id="PF02475">
    <property type="entry name" value="TRM5-TYW2_MTfase"/>
    <property type="match status" value="1"/>
</dbReference>
<evidence type="ECO:0000256" key="3">
    <source>
        <dbReference type="ARBA" id="ARBA00012750"/>
    </source>
</evidence>
<dbReference type="PANTHER" id="PTHR23245">
    <property type="entry name" value="TRNA METHYLTRANSFERASE"/>
    <property type="match status" value="1"/>
</dbReference>
<gene>
    <name evidence="13" type="ORF">Ae201684_013458</name>
</gene>
<dbReference type="InterPro" id="IPR056743">
    <property type="entry name" value="TRM5-TYW2-like_MTfase"/>
</dbReference>
<dbReference type="Gene3D" id="2.120.10.80">
    <property type="entry name" value="Kelch-type beta propeller"/>
    <property type="match status" value="2"/>
</dbReference>
<dbReference type="EC" id="2.5.1.114" evidence="2"/>
<organism evidence="13 14">
    <name type="scientific">Aphanomyces euteiches</name>
    <dbReference type="NCBI Taxonomy" id="100861"/>
    <lineage>
        <taxon>Eukaryota</taxon>
        <taxon>Sar</taxon>
        <taxon>Stramenopiles</taxon>
        <taxon>Oomycota</taxon>
        <taxon>Saprolegniomycetes</taxon>
        <taxon>Saprolegniales</taxon>
        <taxon>Verrucalvaceae</taxon>
        <taxon>Aphanomyces</taxon>
    </lineage>
</organism>
<keyword evidence="6" id="KW-0949">S-adenosyl-L-methionine</keyword>
<keyword evidence="7" id="KW-0819">tRNA processing</keyword>
<dbReference type="Pfam" id="PF02676">
    <property type="entry name" value="TYW3"/>
    <property type="match status" value="1"/>
</dbReference>
<dbReference type="InterPro" id="IPR003827">
    <property type="entry name" value="tRNA_yW-synthesising"/>
</dbReference>
<evidence type="ECO:0000256" key="8">
    <source>
        <dbReference type="ARBA" id="ARBA00049202"/>
    </source>
</evidence>
<dbReference type="SUPFAM" id="SSF111278">
    <property type="entry name" value="SSo0622-like"/>
    <property type="match status" value="1"/>
</dbReference>
<evidence type="ECO:0000256" key="6">
    <source>
        <dbReference type="ARBA" id="ARBA00022691"/>
    </source>
</evidence>
<dbReference type="FunFam" id="3.40.50.150:FF:000131">
    <property type="entry name" value="tRNA wybutosine-synthesizing protein 2/3/4"/>
    <property type="match status" value="1"/>
</dbReference>
<dbReference type="SUPFAM" id="SSF53335">
    <property type="entry name" value="S-adenosyl-L-methionine-dependent methyltransferases"/>
    <property type="match status" value="1"/>
</dbReference>
<dbReference type="PANTHER" id="PTHR23245:SF25">
    <property type="entry name" value="TRNA WYBUTOSINE-SYNTHESIZING PROTEIN 2 HOMOLOG"/>
    <property type="match status" value="1"/>
</dbReference>
<dbReference type="VEuPathDB" id="FungiDB:AeMF1_014806"/>
<comment type="function">
    <text evidence="10">S-adenosyl-L-methionine-dependent methyltransferase that acts as a component of the wybutosine biosynthesis pathway. Wybutosine is a hyper modified guanosine with a tricyclic base found at the 3'-position adjacent to the anticodon of eukaryotic phenylalanine tRNA. Probably methylates N-4 position of wybutosine-86 to produce wybutosine-72.</text>
</comment>
<evidence type="ECO:0000256" key="11">
    <source>
        <dbReference type="ARBA" id="ARBA00069229"/>
    </source>
</evidence>
<dbReference type="Gene3D" id="3.30.1960.10">
    <property type="entry name" value="tRNA wybutosine-synthesizing-like"/>
    <property type="match status" value="1"/>
</dbReference>
<dbReference type="Proteomes" id="UP000481153">
    <property type="component" value="Unassembled WGS sequence"/>
</dbReference>
<dbReference type="GO" id="GO:0030488">
    <property type="term" value="P:tRNA methylation"/>
    <property type="evidence" value="ECO:0007669"/>
    <property type="project" value="TreeGrafter"/>
</dbReference>
<dbReference type="GO" id="GO:0008175">
    <property type="term" value="F:tRNA methyltransferase activity"/>
    <property type="evidence" value="ECO:0007669"/>
    <property type="project" value="TreeGrafter"/>
</dbReference>
<dbReference type="SUPFAM" id="SSF50965">
    <property type="entry name" value="Galactose oxidase, central domain"/>
    <property type="match status" value="1"/>
</dbReference>
<evidence type="ECO:0000256" key="2">
    <source>
        <dbReference type="ARBA" id="ARBA00012265"/>
    </source>
</evidence>
<dbReference type="InterPro" id="IPR036602">
    <property type="entry name" value="tRNA_yW-synthesising-like_sf"/>
</dbReference>
<keyword evidence="4" id="KW-0489">Methyltransferase</keyword>
<evidence type="ECO:0000256" key="10">
    <source>
        <dbReference type="ARBA" id="ARBA00058049"/>
    </source>
</evidence>
<dbReference type="Gene3D" id="3.40.50.150">
    <property type="entry name" value="Vaccinia Virus protein VP39"/>
    <property type="match status" value="1"/>
</dbReference>
<comment type="catalytic activity">
    <reaction evidence="8">
        <text>4-demethyl-7-[(3S)-3-amino-3-carboxypropyl]wyosine(37) in tRNA(Phe) + S-adenosyl-L-methionine = 7-[(3S)-3-amino-3-carboxypropyl]wyosine(37) in tRNA(Phe) + S-adenosyl-L-homocysteine + H(+)</text>
        <dbReference type="Rhea" id="RHEA:36635"/>
        <dbReference type="Rhea" id="RHEA-COMP:10378"/>
        <dbReference type="Rhea" id="RHEA-COMP:10379"/>
        <dbReference type="ChEBI" id="CHEBI:15378"/>
        <dbReference type="ChEBI" id="CHEBI:57856"/>
        <dbReference type="ChEBI" id="CHEBI:59789"/>
        <dbReference type="ChEBI" id="CHEBI:73543"/>
        <dbReference type="ChEBI" id="CHEBI:73550"/>
        <dbReference type="EC" id="2.1.1.282"/>
    </reaction>
</comment>
<evidence type="ECO:0000256" key="4">
    <source>
        <dbReference type="ARBA" id="ARBA00022603"/>
    </source>
</evidence>
<dbReference type="UniPathway" id="UPA00375"/>
<dbReference type="PROSITE" id="PS51684">
    <property type="entry name" value="SAM_MT_TRM5_TYW2"/>
    <property type="match status" value="1"/>
</dbReference>